<dbReference type="PANTHER" id="PTHR43070">
    <property type="match status" value="1"/>
</dbReference>
<keyword evidence="6" id="KW-0521">NADP</keyword>
<dbReference type="SUPFAM" id="SSF55021">
    <property type="entry name" value="ACT-like"/>
    <property type="match status" value="2"/>
</dbReference>
<dbReference type="Gene3D" id="3.30.2130.10">
    <property type="entry name" value="VC0802-like"/>
    <property type="match status" value="2"/>
</dbReference>
<organism evidence="11 12">
    <name type="scientific">Legionella bononiensis</name>
    <dbReference type="NCBI Taxonomy" id="2793102"/>
    <lineage>
        <taxon>Bacteria</taxon>
        <taxon>Pseudomonadati</taxon>
        <taxon>Pseudomonadota</taxon>
        <taxon>Gammaproteobacteria</taxon>
        <taxon>Legionellales</taxon>
        <taxon>Legionellaceae</taxon>
        <taxon>Legionella</taxon>
    </lineage>
</organism>
<dbReference type="CDD" id="cd04922">
    <property type="entry name" value="ACT_AKi-HSDH-ThrA_2"/>
    <property type="match status" value="1"/>
</dbReference>
<feature type="domain" description="ACT" evidence="10">
    <location>
        <begin position="388"/>
        <end position="493"/>
    </location>
</feature>
<evidence type="ECO:0000313" key="11">
    <source>
        <dbReference type="EMBL" id="MBL7527013.1"/>
    </source>
</evidence>
<evidence type="ECO:0000256" key="9">
    <source>
        <dbReference type="RuleBase" id="RU004249"/>
    </source>
</evidence>
<evidence type="ECO:0000256" key="6">
    <source>
        <dbReference type="ARBA" id="ARBA00022857"/>
    </source>
</evidence>
<dbReference type="InterPro" id="IPR001048">
    <property type="entry name" value="Asp/Glu/Uridylate_kinase"/>
</dbReference>
<dbReference type="InterPro" id="IPR054352">
    <property type="entry name" value="ACT_Aspartokinase"/>
</dbReference>
<dbReference type="GO" id="GO:0004072">
    <property type="term" value="F:aspartate kinase activity"/>
    <property type="evidence" value="ECO:0007669"/>
    <property type="project" value="UniProtKB-EC"/>
</dbReference>
<keyword evidence="9" id="KW-0028">Amino-acid biosynthesis</keyword>
<dbReference type="InterPro" id="IPR002912">
    <property type="entry name" value="ACT_dom"/>
</dbReference>
<dbReference type="NCBIfam" id="TIGR00657">
    <property type="entry name" value="asp_kinases"/>
    <property type="match status" value="1"/>
</dbReference>
<dbReference type="InterPro" id="IPR001341">
    <property type="entry name" value="Asp_kinase"/>
</dbReference>
<keyword evidence="5" id="KW-0067">ATP-binding</keyword>
<dbReference type="Proteomes" id="UP000809910">
    <property type="component" value="Unassembled WGS sequence"/>
</dbReference>
<dbReference type="EC" id="2.7.2.4" evidence="8"/>
<dbReference type="Pfam" id="PF22468">
    <property type="entry name" value="ACT_9"/>
    <property type="match status" value="2"/>
</dbReference>
<gene>
    <name evidence="11" type="ORF">I5282_10575</name>
</gene>
<evidence type="ECO:0000256" key="5">
    <source>
        <dbReference type="ARBA" id="ARBA00022840"/>
    </source>
</evidence>
<sequence length="508" mass="55037">MTVVNKLGGSCLRSAEDYLKVDQITTSTPCILVVSASKGTTDALLECLRLAATGKNYLTKLLQLITFHQSLNKKITDDVTIQNLLLKDKEDIASLLHSVSLLGAYSEEQKNWLLGYGEYWSSKIIAAKLAAPWIDLGQIITVDFHEGLISIDWVETKKRLHRLMKGTDAPIVVMPGFVARTHNGLRALLGFNGTDFSAAIIAKLVMAERLYKWTDIDGIFTADPKWVKSAFAIPDLSYQEASELAYFGATVLHPQSVQPAIEANIPIHIKNFFKVNSPGTIISSSSECSEYLIKGLSSISDLALINIEGTGLAGLCGVAGRLFQSLAKGNISVILISQASSEHSISIVVNGAHGSHAVKLIQHEFIFELAHGVMQSVELIEHCSVVSAVGDRMSGTPGVAAKYFEMLAKANINVLAIAQGSSERNISAVIKAEQTQKALRVLHGGFYLSSKTLSIGLIGPGGVGAALLSQIKKNRVRLKREINVDLKVRGLMNSQHMIIHEQSIDLKD</sequence>
<keyword evidence="12" id="KW-1185">Reference proteome</keyword>
<evidence type="ECO:0000256" key="2">
    <source>
        <dbReference type="ARBA" id="ARBA00022679"/>
    </source>
</evidence>
<comment type="pathway">
    <text evidence="9">Amino-acid biosynthesis; L-methionine biosynthesis via de novo pathway; L-homoserine from L-aspartate: step 1/3.</text>
</comment>
<dbReference type="InterPro" id="IPR011147">
    <property type="entry name" value="Bifunc_Aspkin/hSer_DH"/>
</dbReference>
<keyword evidence="3" id="KW-0547">Nucleotide-binding</keyword>
<evidence type="ECO:0000256" key="3">
    <source>
        <dbReference type="ARBA" id="ARBA00022741"/>
    </source>
</evidence>
<dbReference type="CDD" id="cd04921">
    <property type="entry name" value="ACT_AKi-HSDH-ThrA-like_1"/>
    <property type="match status" value="1"/>
</dbReference>
<comment type="pathway">
    <text evidence="1 9">Amino-acid biosynthesis; L-lysine biosynthesis via DAP pathway; (S)-tetrahydrodipicolinate from L-aspartate: step 1/4.</text>
</comment>
<dbReference type="InterPro" id="IPR036393">
    <property type="entry name" value="AceGlu_kinase-like_sf"/>
</dbReference>
<dbReference type="SUPFAM" id="SSF53633">
    <property type="entry name" value="Carbamate kinase-like"/>
    <property type="match status" value="1"/>
</dbReference>
<evidence type="ECO:0000313" key="12">
    <source>
        <dbReference type="Proteomes" id="UP000809910"/>
    </source>
</evidence>
<dbReference type="PROSITE" id="PS51671">
    <property type="entry name" value="ACT"/>
    <property type="match status" value="1"/>
</dbReference>
<dbReference type="PIRSF" id="PIRSF000726">
    <property type="entry name" value="Asp_kin"/>
    <property type="match status" value="1"/>
</dbReference>
<evidence type="ECO:0000256" key="8">
    <source>
        <dbReference type="RuleBase" id="RU003448"/>
    </source>
</evidence>
<dbReference type="InterPro" id="IPR045865">
    <property type="entry name" value="ACT-like_dom_sf"/>
</dbReference>
<comment type="pathway">
    <text evidence="9">Amino-acid biosynthesis; L-threonine biosynthesis; L-threonine from L-aspartate: step 1/5.</text>
</comment>
<dbReference type="Gene3D" id="3.40.50.720">
    <property type="entry name" value="NAD(P)-binding Rossmann-like Domain"/>
    <property type="match status" value="1"/>
</dbReference>
<dbReference type="Pfam" id="PF00696">
    <property type="entry name" value="AA_kinase"/>
    <property type="match status" value="1"/>
</dbReference>
<dbReference type="InterPro" id="IPR005260">
    <property type="entry name" value="Asp_kin_monofn"/>
</dbReference>
<comment type="caution">
    <text evidence="11">The sequence shown here is derived from an EMBL/GenBank/DDBJ whole genome shotgun (WGS) entry which is preliminary data.</text>
</comment>
<comment type="catalytic activity">
    <reaction evidence="7 8">
        <text>L-aspartate + ATP = 4-phospho-L-aspartate + ADP</text>
        <dbReference type="Rhea" id="RHEA:23776"/>
        <dbReference type="ChEBI" id="CHEBI:29991"/>
        <dbReference type="ChEBI" id="CHEBI:30616"/>
        <dbReference type="ChEBI" id="CHEBI:57535"/>
        <dbReference type="ChEBI" id="CHEBI:456216"/>
        <dbReference type="EC" id="2.7.2.4"/>
    </reaction>
</comment>
<evidence type="ECO:0000256" key="1">
    <source>
        <dbReference type="ARBA" id="ARBA00004766"/>
    </source>
</evidence>
<name>A0ABS1WCC6_9GAMM</name>
<dbReference type="EMBL" id="JADWVN010000019">
    <property type="protein sequence ID" value="MBL7527013.1"/>
    <property type="molecule type" value="Genomic_DNA"/>
</dbReference>
<keyword evidence="4 8" id="KW-0418">Kinase</keyword>
<comment type="similarity">
    <text evidence="8">Belongs to the aspartokinase family.</text>
</comment>
<accession>A0ABS1WCC6</accession>
<proteinExistence type="inferred from homology"/>
<protein>
    <recommendedName>
        <fullName evidence="8">Aspartokinase</fullName>
        <ecNumber evidence="8">2.7.2.4</ecNumber>
    </recommendedName>
</protein>
<keyword evidence="2 8" id="KW-0808">Transferase</keyword>
<reference evidence="11 12" key="1">
    <citation type="submission" date="2020-12" db="EMBL/GenBank/DDBJ databases">
        <title>WGS of Legionella: environmental sample.</title>
        <authorList>
            <person name="Cristino S."/>
            <person name="Girolamini L."/>
            <person name="Salaris S."/>
            <person name="Pascale M.R."/>
            <person name="Mazzotta M."/>
            <person name="Orsini M."/>
            <person name="Grottola A."/>
        </authorList>
    </citation>
    <scope>NUCLEOTIDE SEQUENCE [LARGE SCALE GENOMIC DNA]</scope>
    <source>
        <strain evidence="11 12">30cs62</strain>
    </source>
</reference>
<dbReference type="RefSeq" id="WP_203113981.1">
    <property type="nucleotide sequence ID" value="NZ_JADWVN010000019.1"/>
</dbReference>
<evidence type="ECO:0000256" key="4">
    <source>
        <dbReference type="ARBA" id="ARBA00022777"/>
    </source>
</evidence>
<evidence type="ECO:0000259" key="10">
    <source>
        <dbReference type="PROSITE" id="PS51671"/>
    </source>
</evidence>
<evidence type="ECO:0000256" key="7">
    <source>
        <dbReference type="ARBA" id="ARBA00047872"/>
    </source>
</evidence>
<dbReference type="Gene3D" id="3.40.1160.10">
    <property type="entry name" value="Acetylglutamate kinase-like"/>
    <property type="match status" value="1"/>
</dbReference>
<dbReference type="PANTHER" id="PTHR43070:SF5">
    <property type="entry name" value="HOMOSERINE DEHYDROGENASE"/>
    <property type="match status" value="1"/>
</dbReference>